<evidence type="ECO:0000256" key="1">
    <source>
        <dbReference type="ARBA" id="ARBA00023002"/>
    </source>
</evidence>
<dbReference type="Pfam" id="PF22725">
    <property type="entry name" value="GFO_IDH_MocA_C3"/>
    <property type="match status" value="1"/>
</dbReference>
<dbReference type="PANTHER" id="PTHR43818:SF11">
    <property type="entry name" value="BCDNA.GH03377"/>
    <property type="match status" value="1"/>
</dbReference>
<proteinExistence type="predicted"/>
<dbReference type="Gene3D" id="3.30.360.10">
    <property type="entry name" value="Dihydrodipicolinate Reductase, domain 2"/>
    <property type="match status" value="1"/>
</dbReference>
<dbReference type="AlphaFoldDB" id="A0A433X7J6"/>
<dbReference type="InterPro" id="IPR000683">
    <property type="entry name" value="Gfo/Idh/MocA-like_OxRdtase_N"/>
</dbReference>
<protein>
    <submittedName>
        <fullName evidence="4">Gfo/Idh/MocA family oxidoreductase</fullName>
    </submittedName>
</protein>
<sequence>MSISFGVIGINHGHVFGQVDCLLRAGARFTAFHAPEDDLAEAFSARYPEARRVADPRAILEDPALALVVSAAIPGDRAAIGLSAMRAGKDFMVDKPGMTSLDQLAELRAVQAETGRIYSVCYSEHFETRSTVRAGELVAEGAIGEVLHTVGLGPHSLSNGKRAPWFFERQRYGGILTDIASHQCEQFLFFSGTIEAEVISATVANRAHPEHPGLQDIGDIHLRTPRTTGYVRVDWFTPKGLPIWGDGRLTILGTDGYIELRKYIDVTGREGIDHLILVNHEGISRIDCSDTELPYGRQLLADIENRTETAMSQAHCFKAMELALTAQQMAEAGTEWQQ</sequence>
<dbReference type="GO" id="GO:0000166">
    <property type="term" value="F:nucleotide binding"/>
    <property type="evidence" value="ECO:0007669"/>
    <property type="project" value="InterPro"/>
</dbReference>
<dbReference type="InterPro" id="IPR055170">
    <property type="entry name" value="GFO_IDH_MocA-like_dom"/>
</dbReference>
<accession>A0A433X7J6</accession>
<evidence type="ECO:0000259" key="3">
    <source>
        <dbReference type="Pfam" id="PF22725"/>
    </source>
</evidence>
<reference evidence="4 5" key="1">
    <citation type="journal article" date="2016" name="Int. J. Syst. Evol. Microbiol.">
        <title>Arsenicitalea aurantiaca gen. nov., sp. nov., a new member of the family Hyphomicrobiaceae, isolated from high-arsenic sediment.</title>
        <authorList>
            <person name="Mu Y."/>
            <person name="Zhou L."/>
            <person name="Zeng X.C."/>
            <person name="Liu L."/>
            <person name="Pan Y."/>
            <person name="Chen X."/>
            <person name="Wang J."/>
            <person name="Li S."/>
            <person name="Li W.J."/>
            <person name="Wang Y."/>
        </authorList>
    </citation>
    <scope>NUCLEOTIDE SEQUENCE [LARGE SCALE GENOMIC DNA]</scope>
    <source>
        <strain evidence="4 5">42-50</strain>
    </source>
</reference>
<gene>
    <name evidence="4" type="ORF">EMQ25_11995</name>
</gene>
<dbReference type="InterPro" id="IPR050463">
    <property type="entry name" value="Gfo/Idh/MocA_oxidrdct_glycsds"/>
</dbReference>
<evidence type="ECO:0000313" key="4">
    <source>
        <dbReference type="EMBL" id="RUT30046.1"/>
    </source>
</evidence>
<dbReference type="GO" id="GO:0016491">
    <property type="term" value="F:oxidoreductase activity"/>
    <property type="evidence" value="ECO:0007669"/>
    <property type="project" value="UniProtKB-KW"/>
</dbReference>
<keyword evidence="5" id="KW-1185">Reference proteome</keyword>
<evidence type="ECO:0000313" key="5">
    <source>
        <dbReference type="Proteomes" id="UP000281547"/>
    </source>
</evidence>
<evidence type="ECO:0000259" key="2">
    <source>
        <dbReference type="Pfam" id="PF01408"/>
    </source>
</evidence>
<dbReference type="Gene3D" id="3.40.50.720">
    <property type="entry name" value="NAD(P)-binding Rossmann-like Domain"/>
    <property type="match status" value="1"/>
</dbReference>
<dbReference type="Proteomes" id="UP000281547">
    <property type="component" value="Unassembled WGS sequence"/>
</dbReference>
<feature type="domain" description="GFO/IDH/MocA-like oxidoreductase" evidence="3">
    <location>
        <begin position="133"/>
        <end position="259"/>
    </location>
</feature>
<dbReference type="RefSeq" id="WP_127188826.1">
    <property type="nucleotide sequence ID" value="NZ_RZNJ01000004.1"/>
</dbReference>
<dbReference type="InterPro" id="IPR036291">
    <property type="entry name" value="NAD(P)-bd_dom_sf"/>
</dbReference>
<dbReference type="EMBL" id="RZNJ01000004">
    <property type="protein sequence ID" value="RUT30046.1"/>
    <property type="molecule type" value="Genomic_DNA"/>
</dbReference>
<dbReference type="SUPFAM" id="SSF55347">
    <property type="entry name" value="Glyceraldehyde-3-phosphate dehydrogenase-like, C-terminal domain"/>
    <property type="match status" value="1"/>
</dbReference>
<keyword evidence="1" id="KW-0560">Oxidoreductase</keyword>
<organism evidence="4 5">
    <name type="scientific">Arsenicitalea aurantiaca</name>
    <dbReference type="NCBI Taxonomy" id="1783274"/>
    <lineage>
        <taxon>Bacteria</taxon>
        <taxon>Pseudomonadati</taxon>
        <taxon>Pseudomonadota</taxon>
        <taxon>Alphaproteobacteria</taxon>
        <taxon>Hyphomicrobiales</taxon>
        <taxon>Devosiaceae</taxon>
        <taxon>Arsenicitalea</taxon>
    </lineage>
</organism>
<feature type="domain" description="Gfo/Idh/MocA-like oxidoreductase N-terminal" evidence="2">
    <location>
        <begin position="4"/>
        <end position="121"/>
    </location>
</feature>
<dbReference type="Pfam" id="PF01408">
    <property type="entry name" value="GFO_IDH_MocA"/>
    <property type="match status" value="1"/>
</dbReference>
<comment type="caution">
    <text evidence="4">The sequence shown here is derived from an EMBL/GenBank/DDBJ whole genome shotgun (WGS) entry which is preliminary data.</text>
</comment>
<name>A0A433X7J6_9HYPH</name>
<dbReference type="PANTHER" id="PTHR43818">
    <property type="entry name" value="BCDNA.GH03377"/>
    <property type="match status" value="1"/>
</dbReference>
<dbReference type="SUPFAM" id="SSF51735">
    <property type="entry name" value="NAD(P)-binding Rossmann-fold domains"/>
    <property type="match status" value="1"/>
</dbReference>
<dbReference type="OrthoDB" id="9768836at2"/>